<comment type="caution">
    <text evidence="3">The sequence shown here is derived from an EMBL/GenBank/DDBJ whole genome shotgun (WGS) entry which is preliminary data.</text>
</comment>
<gene>
    <name evidence="3" type="ORF">BDP81DRAFT_423500</name>
</gene>
<evidence type="ECO:0000256" key="2">
    <source>
        <dbReference type="SAM" id="SignalP"/>
    </source>
</evidence>
<dbReference type="GeneID" id="85474936"/>
<accession>A0AAI9ZVS8</accession>
<protein>
    <submittedName>
        <fullName evidence="3">Uncharacterized protein</fullName>
    </submittedName>
</protein>
<evidence type="ECO:0000256" key="1">
    <source>
        <dbReference type="SAM" id="MobiDB-lite"/>
    </source>
</evidence>
<dbReference type="AlphaFoldDB" id="A0AAI9ZVS8"/>
<evidence type="ECO:0000313" key="3">
    <source>
        <dbReference type="EMBL" id="KAK1639124.1"/>
    </source>
</evidence>
<organism evidence="3 4">
    <name type="scientific">Colletotrichum phormii</name>
    <dbReference type="NCBI Taxonomy" id="359342"/>
    <lineage>
        <taxon>Eukaryota</taxon>
        <taxon>Fungi</taxon>
        <taxon>Dikarya</taxon>
        <taxon>Ascomycota</taxon>
        <taxon>Pezizomycotina</taxon>
        <taxon>Sordariomycetes</taxon>
        <taxon>Hypocreomycetidae</taxon>
        <taxon>Glomerellales</taxon>
        <taxon>Glomerellaceae</taxon>
        <taxon>Colletotrichum</taxon>
        <taxon>Colletotrichum acutatum species complex</taxon>
    </lineage>
</organism>
<evidence type="ECO:0000313" key="4">
    <source>
        <dbReference type="Proteomes" id="UP001243989"/>
    </source>
</evidence>
<dbReference type="RefSeq" id="XP_060447731.1">
    <property type="nucleotide sequence ID" value="XM_060590074.1"/>
</dbReference>
<dbReference type="Proteomes" id="UP001243989">
    <property type="component" value="Unassembled WGS sequence"/>
</dbReference>
<feature type="compositionally biased region" description="Polar residues" evidence="1">
    <location>
        <begin position="33"/>
        <end position="45"/>
    </location>
</feature>
<dbReference type="EMBL" id="JAHMHQ010000006">
    <property type="protein sequence ID" value="KAK1639124.1"/>
    <property type="molecule type" value="Genomic_DNA"/>
</dbReference>
<feature type="region of interest" description="Disordered" evidence="1">
    <location>
        <begin position="22"/>
        <end position="45"/>
    </location>
</feature>
<proteinExistence type="predicted"/>
<feature type="signal peptide" evidence="2">
    <location>
        <begin position="1"/>
        <end position="23"/>
    </location>
</feature>
<name>A0AAI9ZVS8_9PEZI</name>
<sequence length="128" mass="13885">MGGSFRVFTLLMTEVTLLTLSKSSSPSKKPENLLSQKRQMSETQSPCGVIVRARMSLNARVNKLACGCVNGGQKKAASQRRGEVRKEEKKAIRLSAELKQPPRSTCSPIPFPVLQIKAVIAFGGLVSL</sequence>
<keyword evidence="4" id="KW-1185">Reference proteome</keyword>
<keyword evidence="2" id="KW-0732">Signal</keyword>
<feature type="chain" id="PRO_5042529951" evidence="2">
    <location>
        <begin position="24"/>
        <end position="128"/>
    </location>
</feature>
<reference evidence="3" key="1">
    <citation type="submission" date="2021-06" db="EMBL/GenBank/DDBJ databases">
        <title>Comparative genomics, transcriptomics and evolutionary studies reveal genomic signatures of adaptation to plant cell wall in hemibiotrophic fungi.</title>
        <authorList>
            <consortium name="DOE Joint Genome Institute"/>
            <person name="Baroncelli R."/>
            <person name="Diaz J.F."/>
            <person name="Benocci T."/>
            <person name="Peng M."/>
            <person name="Battaglia E."/>
            <person name="Haridas S."/>
            <person name="Andreopoulos W."/>
            <person name="Labutti K."/>
            <person name="Pangilinan J."/>
            <person name="Floch G.L."/>
            <person name="Makela M.R."/>
            <person name="Henrissat B."/>
            <person name="Grigoriev I.V."/>
            <person name="Crouch J.A."/>
            <person name="De Vries R.P."/>
            <person name="Sukno S.A."/>
            <person name="Thon M.R."/>
        </authorList>
    </citation>
    <scope>NUCLEOTIDE SEQUENCE</scope>
    <source>
        <strain evidence="3">CBS 102054</strain>
    </source>
</reference>